<accession>A0A6L9MN96</accession>
<evidence type="ECO:0000313" key="3">
    <source>
        <dbReference type="EMBL" id="NDV89241.1"/>
    </source>
</evidence>
<protein>
    <submittedName>
        <fullName evidence="3">Putative entry exclusion protein TrbK-alt</fullName>
    </submittedName>
</protein>
<reference evidence="3 4" key="1">
    <citation type="submission" date="2020-01" db="EMBL/GenBank/DDBJ databases">
        <title>Genomes of bacteria type strains.</title>
        <authorList>
            <person name="Chen J."/>
            <person name="Zhu S."/>
            <person name="Chen J."/>
        </authorList>
    </citation>
    <scope>NUCLEOTIDE SEQUENCE [LARGE SCALE GENOMIC DNA]</scope>
    <source>
        <strain evidence="3 4">KCTC 52919</strain>
    </source>
</reference>
<feature type="region of interest" description="Disordered" evidence="1">
    <location>
        <begin position="85"/>
        <end position="130"/>
    </location>
</feature>
<evidence type="ECO:0000256" key="2">
    <source>
        <dbReference type="SAM" id="Phobius"/>
    </source>
</evidence>
<evidence type="ECO:0000256" key="1">
    <source>
        <dbReference type="SAM" id="MobiDB-lite"/>
    </source>
</evidence>
<comment type="caution">
    <text evidence="3">The sequence shown here is derived from an EMBL/GenBank/DDBJ whole genome shotgun (WGS) entry which is preliminary data.</text>
</comment>
<evidence type="ECO:0000313" key="4">
    <source>
        <dbReference type="Proteomes" id="UP000476332"/>
    </source>
</evidence>
<dbReference type="EMBL" id="JAAAMJ010000032">
    <property type="protein sequence ID" value="NDV89241.1"/>
    <property type="molecule type" value="Genomic_DNA"/>
</dbReference>
<keyword evidence="2" id="KW-1133">Transmembrane helix</keyword>
<feature type="transmembrane region" description="Helical" evidence="2">
    <location>
        <begin position="6"/>
        <end position="24"/>
    </location>
</feature>
<keyword evidence="2" id="KW-0472">Membrane</keyword>
<dbReference type="InterPro" id="IPR027587">
    <property type="entry name" value="TrbK"/>
</dbReference>
<keyword evidence="2" id="KW-0812">Transmembrane</keyword>
<gene>
    <name evidence="3" type="primary">trbK-alt</name>
    <name evidence="3" type="ORF">GTW51_21500</name>
</gene>
<dbReference type="Pfam" id="PF20084">
    <property type="entry name" value="TrbK"/>
    <property type="match status" value="1"/>
</dbReference>
<proteinExistence type="predicted"/>
<keyword evidence="4" id="KW-1185">Reference proteome</keyword>
<dbReference type="Proteomes" id="UP000476332">
    <property type="component" value="Unassembled WGS sequence"/>
</dbReference>
<dbReference type="RefSeq" id="WP_163046091.1">
    <property type="nucleotide sequence ID" value="NZ_JAAAMJ010000032.1"/>
</dbReference>
<dbReference type="NCBIfam" id="TIGR04360">
    <property type="entry name" value="other_trbK"/>
    <property type="match status" value="1"/>
</dbReference>
<dbReference type="AlphaFoldDB" id="A0A6L9MN96"/>
<organism evidence="3 4">
    <name type="scientific">Aurantimonas aggregata</name>
    <dbReference type="NCBI Taxonomy" id="2047720"/>
    <lineage>
        <taxon>Bacteria</taxon>
        <taxon>Pseudomonadati</taxon>
        <taxon>Pseudomonadota</taxon>
        <taxon>Alphaproteobacteria</taxon>
        <taxon>Hyphomicrobiales</taxon>
        <taxon>Aurantimonadaceae</taxon>
        <taxon>Aurantimonas</taxon>
    </lineage>
</organism>
<sequence>MDGKLLARIGAIVFVAVAITATAIEMTRKEAEPVAPVLRPAVIAVTSDPLRDQLIGCARMGEAGTRDATCLRAWAENRARFLAPGKQSIEPLPGSPLAPQTDPLPTPPIADDPIHKEMAPALELQSEEAR</sequence>
<name>A0A6L9MN96_9HYPH</name>